<keyword evidence="4 8" id="KW-1133">Transmembrane helix</keyword>
<evidence type="ECO:0000256" key="2">
    <source>
        <dbReference type="ARBA" id="ARBA00009457"/>
    </source>
</evidence>
<sequence>MGDPPLKKEKEPSYSAFTQQQLPACKPLLTPIVVVIVFFTLGVVFIPIGAIALSASRSVVEVVKRYDDHPDCTRCLSAEGVIGECSSNSDRDESLYNTVNGTGYNCTIEIEIEDKMEKPVYMYYELNNFYQNHRRYVKSRSDEQLRGEDPSSSVIGEKCDPKKYQNEDNEEETDIINPCGLVAWSYFNDTYSATRTTTGGDASDVVIDETGIAWKSDVDDKFDDYKATNFNNIPEVRGGGEMGGDKTVNKDEHFIVWMRTATLPNFRKLWGKIDMDLEKGDKLTFVVSNRYNTYRFSGKKKIVLSTTTWLGGKNDFLGIAYLVVGAFCLSLGLVFLAIYLKNPRNLGDASHLSWEKAKRKNLG</sequence>
<evidence type="ECO:0000256" key="3">
    <source>
        <dbReference type="ARBA" id="ARBA00022692"/>
    </source>
</evidence>
<keyword evidence="3 8" id="KW-0812">Transmembrane</keyword>
<evidence type="ECO:0000256" key="5">
    <source>
        <dbReference type="ARBA" id="ARBA00023136"/>
    </source>
</evidence>
<organism evidence="9 10">
    <name type="scientific">Cymbomonas tetramitiformis</name>
    <dbReference type="NCBI Taxonomy" id="36881"/>
    <lineage>
        <taxon>Eukaryota</taxon>
        <taxon>Viridiplantae</taxon>
        <taxon>Chlorophyta</taxon>
        <taxon>Pyramimonadophyceae</taxon>
        <taxon>Pyramimonadales</taxon>
        <taxon>Pyramimonadaceae</taxon>
        <taxon>Cymbomonas</taxon>
    </lineage>
</organism>
<protein>
    <recommendedName>
        <fullName evidence="6">ALA-interacting subunit</fullName>
    </recommendedName>
</protein>
<reference evidence="9 10" key="1">
    <citation type="journal article" date="2015" name="Genome Biol. Evol.">
        <title>Comparative Genomics of a Bacterivorous Green Alga Reveals Evolutionary Causalities and Consequences of Phago-Mixotrophic Mode of Nutrition.</title>
        <authorList>
            <person name="Burns J.A."/>
            <person name="Paasch A."/>
            <person name="Narechania A."/>
            <person name="Kim E."/>
        </authorList>
    </citation>
    <scope>NUCLEOTIDE SEQUENCE [LARGE SCALE GENOMIC DNA]</scope>
    <source>
        <strain evidence="9 10">PLY_AMNH</strain>
    </source>
</reference>
<dbReference type="PIRSF" id="PIRSF015840">
    <property type="entry name" value="DUF284_TM_euk"/>
    <property type="match status" value="1"/>
</dbReference>
<gene>
    <name evidence="9" type="ORF">CYMTET_55902</name>
</gene>
<feature type="transmembrane region" description="Helical" evidence="8">
    <location>
        <begin position="319"/>
        <end position="340"/>
    </location>
</feature>
<evidence type="ECO:0000256" key="1">
    <source>
        <dbReference type="ARBA" id="ARBA00004141"/>
    </source>
</evidence>
<evidence type="ECO:0000256" key="8">
    <source>
        <dbReference type="SAM" id="Phobius"/>
    </source>
</evidence>
<keyword evidence="5 6" id="KW-0472">Membrane</keyword>
<evidence type="ECO:0000313" key="10">
    <source>
        <dbReference type="Proteomes" id="UP001190700"/>
    </source>
</evidence>
<name>A0AAE0EMC7_9CHLO</name>
<dbReference type="EMBL" id="LGRX02035620">
    <property type="protein sequence ID" value="KAK3233828.1"/>
    <property type="molecule type" value="Genomic_DNA"/>
</dbReference>
<comment type="subcellular location">
    <subcellularLocation>
        <location evidence="1">Membrane</location>
        <topology evidence="1">Multi-pass membrane protein</topology>
    </subcellularLocation>
</comment>
<feature type="compositionally biased region" description="Basic and acidic residues" evidence="7">
    <location>
        <begin position="140"/>
        <end position="149"/>
    </location>
</feature>
<comment type="caution">
    <text evidence="9">The sequence shown here is derived from an EMBL/GenBank/DDBJ whole genome shotgun (WGS) entry which is preliminary data.</text>
</comment>
<feature type="transmembrane region" description="Helical" evidence="8">
    <location>
        <begin position="32"/>
        <end position="55"/>
    </location>
</feature>
<dbReference type="GO" id="GO:0005794">
    <property type="term" value="C:Golgi apparatus"/>
    <property type="evidence" value="ECO:0007669"/>
    <property type="project" value="TreeGrafter"/>
</dbReference>
<feature type="compositionally biased region" description="Basic and acidic residues" evidence="7">
    <location>
        <begin position="157"/>
        <end position="166"/>
    </location>
</feature>
<evidence type="ECO:0000256" key="7">
    <source>
        <dbReference type="SAM" id="MobiDB-lite"/>
    </source>
</evidence>
<evidence type="ECO:0000256" key="4">
    <source>
        <dbReference type="ARBA" id="ARBA00022989"/>
    </source>
</evidence>
<dbReference type="AlphaFoldDB" id="A0AAE0EMC7"/>
<feature type="region of interest" description="Disordered" evidence="7">
    <location>
        <begin position="140"/>
        <end position="171"/>
    </location>
</feature>
<dbReference type="Pfam" id="PF03381">
    <property type="entry name" value="CDC50"/>
    <property type="match status" value="1"/>
</dbReference>
<comment type="similarity">
    <text evidence="2 6">Belongs to the CDC50/LEM3 family.</text>
</comment>
<dbReference type="Proteomes" id="UP001190700">
    <property type="component" value="Unassembled WGS sequence"/>
</dbReference>
<dbReference type="GO" id="GO:0005886">
    <property type="term" value="C:plasma membrane"/>
    <property type="evidence" value="ECO:0007669"/>
    <property type="project" value="TreeGrafter"/>
</dbReference>
<accession>A0AAE0EMC7</accession>
<evidence type="ECO:0000313" key="9">
    <source>
        <dbReference type="EMBL" id="KAK3233828.1"/>
    </source>
</evidence>
<evidence type="ECO:0000256" key="6">
    <source>
        <dbReference type="PIRNR" id="PIRNR015840"/>
    </source>
</evidence>
<dbReference type="PANTHER" id="PTHR10926">
    <property type="entry name" value="CELL CYCLE CONTROL PROTEIN 50"/>
    <property type="match status" value="1"/>
</dbReference>
<dbReference type="InterPro" id="IPR005045">
    <property type="entry name" value="CDC50/LEM3_fam"/>
</dbReference>
<keyword evidence="10" id="KW-1185">Reference proteome</keyword>
<proteinExistence type="inferred from homology"/>
<dbReference type="GO" id="GO:0005783">
    <property type="term" value="C:endoplasmic reticulum"/>
    <property type="evidence" value="ECO:0007669"/>
    <property type="project" value="TreeGrafter"/>
</dbReference>
<dbReference type="PANTHER" id="PTHR10926:SF0">
    <property type="entry name" value="CDC50, ISOFORM A"/>
    <property type="match status" value="1"/>
</dbReference>